<evidence type="ECO:0000256" key="2">
    <source>
        <dbReference type="ARBA" id="ARBA00008887"/>
    </source>
</evidence>
<keyword evidence="4" id="KW-0493">Microtubule</keyword>
<feature type="coiled-coil region" evidence="14">
    <location>
        <begin position="3297"/>
        <end position="3359"/>
    </location>
</feature>
<dbReference type="FunFam" id="1.10.8.710:FF:000002">
    <property type="entry name" value="dynein heavy chain 17, axonemal"/>
    <property type="match status" value="1"/>
</dbReference>
<dbReference type="PANTHER" id="PTHR45703:SF8">
    <property type="entry name" value="DYNEINS HEAVY CHAIN"/>
    <property type="match status" value="1"/>
</dbReference>
<dbReference type="FunFam" id="3.40.50.300:FF:002141">
    <property type="entry name" value="Dynein heavy chain"/>
    <property type="match status" value="1"/>
</dbReference>
<dbReference type="InterPro" id="IPR004273">
    <property type="entry name" value="Dynein_heavy_D6_P-loop"/>
</dbReference>
<dbReference type="InterPro" id="IPR043160">
    <property type="entry name" value="Dynein_C_barrel"/>
</dbReference>
<dbReference type="GO" id="GO:0051959">
    <property type="term" value="F:dynein light intermediate chain binding"/>
    <property type="evidence" value="ECO:0007669"/>
    <property type="project" value="InterPro"/>
</dbReference>
<evidence type="ECO:0000256" key="10">
    <source>
        <dbReference type="ARBA" id="ARBA00023069"/>
    </source>
</evidence>
<evidence type="ECO:0000256" key="11">
    <source>
        <dbReference type="ARBA" id="ARBA00023175"/>
    </source>
</evidence>
<keyword evidence="5" id="KW-0677">Repeat</keyword>
<keyword evidence="8" id="KW-0243">Dynein</keyword>
<dbReference type="FunFam" id="1.20.140.100:FF:000001">
    <property type="entry name" value="dynein heavy chain 17, axonemal"/>
    <property type="match status" value="1"/>
</dbReference>
<dbReference type="FunFam" id="3.20.180.20:FF:000001">
    <property type="entry name" value="Dynein axonemal heavy chain 5"/>
    <property type="match status" value="1"/>
</dbReference>
<sequence>MSESINERGSLSSDIGEIEISTDDTEFEDQRFRFFLSYLNIVYGTTPTVFKTAILNNEINRKLIESFLDKSDRNIILIFENSDSLNILTEFPVEIKSKIICFIKRNEMIIENDVPLKKQIAIAEFTHSSMTQLHLFISEILWPILQQRKIISDWPDIVIRNCIQNVSELTNLLTIVNGILRGRTILSIPHEIEFLSRSDYLRVLSQNKTFDNRKIRLLENLIMTWKNQIQTAINYNSDPPKNQYNLLPNIEIDFWIARAENLQGIQTQVHSSIIRRLVEILENSGSNYFSAFRTIFRDVIQALAEAQNIALYLKPLVSIFELIEKVQNIESLSLYFDRLFHTIALVWANSVYYTNINRFIGFLQQWTNLIILKIRDLLQPNDLFVETDFDEPIQSINLALETCLLYKKSYQHYKVLLPTYFNDRQIRYWEIPESKIFERCDHFVDRIKMLKASGIDADELQTILQRVHGDIKSAYGVFRGLSDDITNDSNLEFPNAYKTFCKIVLTSDERIANILRRYFQPCNSDIKTTNIDNIYRLLRIFGSTLKRNRLKTVINEYTSTLLNIIENILNENQILFDEYIKDSHSAWLLSMPKLISDYTFIEQLRQRIKNQIEPLKTIDINIKDNDIYKRLLEQENSFQKKLDDFIENTNKQWIDLFIKENLLHLNEPLLRKEDKYYILNIQPQLVTALQEVMRLYQIPYFIHSSDTEEFYQHIDRFQQQFINLDYITKSYRHIFDSILIIEYPLIRDELTIIENDLEKASIIMTLDINTDSTEFIRHLRIRISDFEERLFKSKSNLDDMQKLLKRFIKSALYSRGELRQDPLLIVYEKEDRVFKRNNELTDVGVRLQDILKQNKWLLKADTDSDMWKSYVDYVDEMIIESLYEIIEYNLNYLLEESDPTLNKRPLFEVQLILDDLDLRFNPTLEFGSTNGLYDIVDTLIGNIFRQAVMLPRLAEHSGQKHYQNDLEEMKNLNDKRLKIMERLRDTMKEANDWKDEVEENSYLWLDDRKEHMRQFLLYGRLLEEYELENLEQIKENPPNLIQFQNQIDLFQSIYNDIDNWNQTFLFNSWLRVDARPIKRQLLILVTKWINLYKNYLIDHITISLNELQLFIKHATDMLQHPVNSDNLKELIDMMTFLSQVRTRQEYTDDMAEPIKDIIELLKSYAYEVPQSIYAMLDELPEQWIIIKKMATQMKQQIAPLQANQVTNIRNQIIDMEKKQQGLRDRFSKDAPFKYDTKEPYVELNYWATQLRQFDQEVRELTDLARIFDINVPEYKIVQLCRKEMRPLKQLWDLIYLIRSRIDKWTKTPWKQVNIELIDQELRRTYLNKELRLLGKECNQWNAYHEIEKDVKNLLASLRSVGELRNNAIRLRHWEELMKETGVEIDMNDETSLEDLLGLNLHKYEDEVKTIVDKATKEQGMEKILTDLENTWSNMNFQIEKHPRTNVTLVSIDDDIIAALDEHQTQLQTLLSSKFISHFIDNVITWKSKMSTADMVLQLLTDVQRNWSNLEAIFIGTDDIRIQLPQETTAFDRIDKEFKIISKENEADLNFIRCTNRSGLYEQLEKMKDNLQLCQKALEDYLEIKRLAFPRFFFVSGSELLEFLSNGNEPEKVMRLLKKVFDSLNKLDLYDDSNGNKLKMAYAMYSDDGERVKFFTDCNLEGAVEIWLSRLLDFHCETIRNWLRVAVTAYEDKAREEWIFDYPAQVILTASQIWWTTDVNGTFTRIEEGFSNALREYNKKQISQLNTLINLLLSYLNDQDREKITTLCLIDLHARDVVSKMLNLKIENSNDFTWQSQLRHRWDSKDNNCYANICDARFKYQYEYLGNKSRLVITPLTDRCYITLTQSLHLFVGGAPAGPAGTGKTETTKDLGRSLGVCVFVTNCSEQIDYKSIGNTFKGLAMSGCWGCFDEFNRISIAVLSVVAVQVKLIFDALRAKRKIFNFMNTEIKLHPSVGIFITMNPGYAGRTELPENLKALFRPCAMVVPDFELIAELNLVSAGFTDARLLSRKFVTLYTLCRDLLSKQEHYDWGLRAIKSVLVVAGTLRRADPDMSEDKVLMRALRDFNIPKITVEDMPVFLNLIGDLFPALDVERKRNQDFENNVREAAIDLRLQAEEASPTAQNNFVLKIIQLKEIFDVRHSVFIIGNAGTGKTQIWKTLFKTYQNMKRRPHAIDLDPKAVTNDELFGYMHRQTREWKDGLFSNIMRDLANMTSDSPKWIVLDGDIDPMWIESLNTVMDDNKVLTLASNERIPLNETMRLLFEISHLKTATPATVSRAGILYVSTNDIGYSPVYVSWVEKRESNSEKNHLLLLFDKYIPRCLELLKSGRVRTITPLVDVCHIQMLCNILDCLLTPQNVPPDCPKEWWELYFVWATIWAIGGSLFQDQMIDYRIEFSKWFIHEFKTIKFPPHGTVFDYSIEPQSKRFEPWSKQLDEINFDPELPVQSQLIPTSETVRLSFWLDALVKKGVSVMFVGSAGTGKSVIITNRVEKYNLQNFMISTIPLNYYTTSEMLQNSLEKPLEKKAGRTYGAPGNRQLIYFIDDFNMPERDKYFTVQAHTIVREYLDYQHWYDRQKLTLKEIRNCQFIIAMNQNAGTFSIDARLQRHFATFAVPFPNKNTLHTIYSKMLETKFLNFNKIDVKTQTNFLSQFISIAIQFHQRVSSIFLPTAIKFHYLFNLRDLSNIIQGMLFASSKDILHPNDLIRLYIHEAERTYSDKLINQDDIDLFNKILRETIRKSFEFVNDETFVRPLIYSHFSGGIGDGQYTAVSSMDKLQKIIEEALVSYNETNPAMNLVLFQDALIHVARINRILESPRGNALLIGVGGSGKQSLARLAAFVSSLDIFQITIKSNYGINDFKNDLNNLYRRAGLKGLPCVFLLSDSHIKDEHFLVYINDYLSSGEIFGLFTDDEIEEILNSIHSEAKSQGYNESKETIWKYFIDKVRRNLKIVMCFSPVGNTLRTRARRFPALFSGTIIDWFHSWPRDALYSVVVRFLDSFKSISNELRYSIANFMSDTHIDVNQTSIQYLINERRSYYTTPKTFLEFIKFFQHIYENKQMKIELEIVRLLSGLEKLNSISAQTAILQEDLKITTEEVNTKAEKADIALKIVTAEAEKVAKEKSFADDERRKIETKKAAVEKVQAACAIELAKAEPVLEAARLALENIEKGQLTELKSFASPPETVKFVMNMVVVLFKWVDEGRIIPESQRTWTEAKNTIGPVEKFLQRLKNFQVAKVTPQVRAIIDKLNTTLMKISKTDSIESLIQQIAVKSAAAGGIYTWLDNTLKFHTVYLEVKPKQVALDVANEELNRAQQAFSKILNRVQILEDCLTEENLKMQRALAEKDDAVRTKERLARQIDLAERLVDGLASSRIIWTKRVETFNHDLETLIGDVLLASTFISYAGYFSRIYRNNLVEKWRSTITATKGIIPMRANLQPLSIMIDDADIAEWMNQGLPADQTSYENAAILTYCLRWPLMVDPQGQGLRWIKNCFTDKLVILRYNSKGYLDRVEACVRRGDILLLECIEENIDSILEPIISRNLIRKGQAVKFGDKEIDYHPNFRLIMQTRLANPHFQPEIQAQTTLINFSTTRDGLEAQLLAEIVAVERPDLEKSKFEVTKQQNEYKINLKKLEDSLLARLATAEGNFIQNVELVVTLERTVNTALEIEQKKVEAEKFSQQIDRTRELYRPTAIRACIIYFIMNDLSKIHLMYQFSLKAFRAVFLKAIDRAEQNEELRIRIDNLIDAITFASYSYINRGLFEEHKLIFTMQLLLQILMEKGEIDMIELDLLLRNPQETHAGSPVEFLNKKAWGSIKALSLVSSFHGLDREIETSSKRWKKYVESEAPELEKPPGEWKSKSTMQQLCILRAVRPDRMLYALKLFVGEKLGKKYIESRSSDFAHIYDESTKSIPIFFILSPGVDPLKEVETLGKKFGYTLQAGKFHNISLGQGQEIIAENALEISAKEGHWIVLQNIHLVRHWLPILERKLERILENAQENFRLFMSAEPSADMNTHVIPQGILENSIKITNESHTGMLANLHKALDNFDQEVLDSCSKDTQFKVILFALCYFHAVVSQRTKFGPIGWNRKYPFSSGDLQICIDVLRNYLESNVKIPWEDLRYIFGEIIKYPFSSGDLQICIDVLRNYLESNVKIPWEDLRYIFGEIMYGGHITDDWDRRLCRNYLQTYLNSTMFEGDLNLAPDFPLPPPLDYKAYHAYIDDKLPSESPKLYGLHPNAEIDFLSQTSEKLFRILIEISPRDTNSISHGQNTTLSRDEKIRTVLEEFQNHIPEDFNIVELRARLDERNPYAVVALQEAERMNNLLREIRQSLKELDGGLKGELAISNEIEILQECFYLDLVPIQWANRAYPSLYSLGLWFHDMLNRYREIDNWIVDFQLPNSVWLGGLFNPQSFLTSIMQAISRKQDWPLDRMCLMVEVTKKQKEELQSSPKDGAYIHNLFIDGARWDKQSNLLVEGKLKELCPPMPVIFVKAIPIDRLDTKGTYDCPVYRIKTRGHTYIWRFNLKTKEKPSKWVLAGVALLLQT</sequence>
<dbReference type="Pfam" id="PF17857">
    <property type="entry name" value="AAA_lid_1"/>
    <property type="match status" value="1"/>
</dbReference>
<dbReference type="Gene3D" id="1.10.8.710">
    <property type="match status" value="1"/>
</dbReference>
<organism evidence="16 17">
    <name type="scientific">Adineta steineri</name>
    <dbReference type="NCBI Taxonomy" id="433720"/>
    <lineage>
        <taxon>Eukaryota</taxon>
        <taxon>Metazoa</taxon>
        <taxon>Spiralia</taxon>
        <taxon>Gnathifera</taxon>
        <taxon>Rotifera</taxon>
        <taxon>Eurotatoria</taxon>
        <taxon>Bdelloidea</taxon>
        <taxon>Adinetida</taxon>
        <taxon>Adinetidae</taxon>
        <taxon>Adineta</taxon>
    </lineage>
</organism>
<dbReference type="GO" id="GO:0045505">
    <property type="term" value="F:dynein intermediate chain binding"/>
    <property type="evidence" value="ECO:0007669"/>
    <property type="project" value="InterPro"/>
</dbReference>
<dbReference type="PANTHER" id="PTHR45703">
    <property type="entry name" value="DYNEIN HEAVY CHAIN"/>
    <property type="match status" value="1"/>
</dbReference>
<comment type="caution">
    <text evidence="16">The sequence shown here is derived from an EMBL/GenBank/DDBJ whole genome shotgun (WGS) entry which is preliminary data.</text>
</comment>
<keyword evidence="6" id="KW-0547">Nucleotide-binding</keyword>
<dbReference type="GO" id="GO:0007018">
    <property type="term" value="P:microtubule-based movement"/>
    <property type="evidence" value="ECO:0007669"/>
    <property type="project" value="InterPro"/>
</dbReference>
<evidence type="ECO:0000256" key="1">
    <source>
        <dbReference type="ARBA" id="ARBA00004430"/>
    </source>
</evidence>
<dbReference type="Pfam" id="PF12780">
    <property type="entry name" value="AAA_8"/>
    <property type="match status" value="1"/>
</dbReference>
<gene>
    <name evidence="16" type="ORF">IZO911_LOCUS33490</name>
</gene>
<keyword evidence="9 14" id="KW-0175">Coiled coil</keyword>
<dbReference type="InterPro" id="IPR035706">
    <property type="entry name" value="AAA_9"/>
</dbReference>
<dbReference type="InterPro" id="IPR027417">
    <property type="entry name" value="P-loop_NTPase"/>
</dbReference>
<evidence type="ECO:0000259" key="15">
    <source>
        <dbReference type="SMART" id="SM00382"/>
    </source>
</evidence>
<dbReference type="FunFam" id="1.10.8.1220:FF:000001">
    <property type="entry name" value="Dynein axonemal heavy chain 5"/>
    <property type="match status" value="1"/>
</dbReference>
<evidence type="ECO:0000256" key="5">
    <source>
        <dbReference type="ARBA" id="ARBA00022737"/>
    </source>
</evidence>
<dbReference type="FunFam" id="3.40.50.300:FF:000945">
    <property type="entry name" value="Dynein axonemal heavy chain 9"/>
    <property type="match status" value="1"/>
</dbReference>
<dbReference type="Pfam" id="PF12777">
    <property type="entry name" value="MT"/>
    <property type="match status" value="1"/>
</dbReference>
<keyword evidence="13" id="KW-0966">Cell projection</keyword>
<reference evidence="16" key="1">
    <citation type="submission" date="2021-02" db="EMBL/GenBank/DDBJ databases">
        <authorList>
            <person name="Nowell W R."/>
        </authorList>
    </citation>
    <scope>NUCLEOTIDE SEQUENCE</scope>
</reference>
<dbReference type="InterPro" id="IPR013602">
    <property type="entry name" value="Dynein_heavy_linker"/>
</dbReference>
<dbReference type="Pfam" id="PF17852">
    <property type="entry name" value="Dynein_AAA_lid"/>
    <property type="match status" value="1"/>
</dbReference>
<evidence type="ECO:0000256" key="8">
    <source>
        <dbReference type="ARBA" id="ARBA00023017"/>
    </source>
</evidence>
<evidence type="ECO:0000313" key="16">
    <source>
        <dbReference type="EMBL" id="CAF1290594.1"/>
    </source>
</evidence>
<evidence type="ECO:0000256" key="6">
    <source>
        <dbReference type="ARBA" id="ARBA00022741"/>
    </source>
</evidence>
<dbReference type="Pfam" id="PF12781">
    <property type="entry name" value="AAA_9"/>
    <property type="match status" value="1"/>
</dbReference>
<keyword evidence="3" id="KW-0963">Cytoplasm</keyword>
<dbReference type="Gene3D" id="1.20.58.1120">
    <property type="match status" value="1"/>
</dbReference>
<proteinExistence type="inferred from homology"/>
<dbReference type="InterPro" id="IPR026983">
    <property type="entry name" value="DHC"/>
</dbReference>
<feature type="domain" description="AAA+ ATPase" evidence="15">
    <location>
        <begin position="2465"/>
        <end position="2616"/>
    </location>
</feature>
<dbReference type="GO" id="GO:0008569">
    <property type="term" value="F:minus-end-directed microtubule motor activity"/>
    <property type="evidence" value="ECO:0007669"/>
    <property type="project" value="InterPro"/>
</dbReference>
<dbReference type="EMBL" id="CAJNOE010000618">
    <property type="protein sequence ID" value="CAF1290594.1"/>
    <property type="molecule type" value="Genomic_DNA"/>
</dbReference>
<dbReference type="InterPro" id="IPR024743">
    <property type="entry name" value="Dynein_HC_stalk"/>
</dbReference>
<dbReference type="GO" id="GO:0097729">
    <property type="term" value="C:9+2 motile cilium"/>
    <property type="evidence" value="ECO:0007669"/>
    <property type="project" value="UniProtKB-ARBA"/>
</dbReference>
<dbReference type="Pfam" id="PF18199">
    <property type="entry name" value="Dynein_C"/>
    <property type="match status" value="1"/>
</dbReference>
<evidence type="ECO:0000313" key="17">
    <source>
        <dbReference type="Proteomes" id="UP000663860"/>
    </source>
</evidence>
<dbReference type="FunFam" id="3.10.490.20:FF:000002">
    <property type="entry name" value="Dynein axonemal heavy chain 17"/>
    <property type="match status" value="1"/>
</dbReference>
<accession>A0A815D9G4</accession>
<dbReference type="Pfam" id="PF08393">
    <property type="entry name" value="DHC_N2"/>
    <property type="match status" value="1"/>
</dbReference>
<dbReference type="InterPro" id="IPR041228">
    <property type="entry name" value="Dynein_C"/>
</dbReference>
<dbReference type="Gene3D" id="3.10.490.20">
    <property type="match status" value="1"/>
</dbReference>
<keyword evidence="7" id="KW-0067">ATP-binding</keyword>
<dbReference type="InterPro" id="IPR042228">
    <property type="entry name" value="Dynein_linker_3"/>
</dbReference>
<dbReference type="InterPro" id="IPR042222">
    <property type="entry name" value="Dynein_2_N"/>
</dbReference>
<dbReference type="GO" id="GO:0005874">
    <property type="term" value="C:microtubule"/>
    <property type="evidence" value="ECO:0007669"/>
    <property type="project" value="UniProtKB-KW"/>
</dbReference>
<dbReference type="Gene3D" id="3.20.180.20">
    <property type="entry name" value="Dynein heavy chain, N-terminal domain 2"/>
    <property type="match status" value="1"/>
</dbReference>
<dbReference type="InterPro" id="IPR041589">
    <property type="entry name" value="DNAH3_AAA_lid_1"/>
</dbReference>
<dbReference type="InterPro" id="IPR024317">
    <property type="entry name" value="Dynein_heavy_chain_D4_dom"/>
</dbReference>
<evidence type="ECO:0000256" key="14">
    <source>
        <dbReference type="SAM" id="Coils"/>
    </source>
</evidence>
<dbReference type="Gene3D" id="1.10.287.2620">
    <property type="match status" value="1"/>
</dbReference>
<comment type="similarity">
    <text evidence="2">Belongs to the dynein heavy chain family.</text>
</comment>
<dbReference type="Gene3D" id="1.20.920.30">
    <property type="match status" value="1"/>
</dbReference>
<dbReference type="Gene3D" id="1.20.1270.280">
    <property type="match status" value="1"/>
</dbReference>
<dbReference type="Pfam" id="PF18198">
    <property type="entry name" value="AAA_lid_11"/>
    <property type="match status" value="2"/>
</dbReference>
<dbReference type="InterPro" id="IPR043157">
    <property type="entry name" value="Dynein_AAA1S"/>
</dbReference>
<dbReference type="Gene3D" id="6.10.140.1060">
    <property type="match status" value="1"/>
</dbReference>
<dbReference type="InterPro" id="IPR042219">
    <property type="entry name" value="AAA_lid_11_sf"/>
</dbReference>
<evidence type="ECO:0000256" key="13">
    <source>
        <dbReference type="ARBA" id="ARBA00023273"/>
    </source>
</evidence>
<keyword evidence="10" id="KW-0969">Cilium</keyword>
<dbReference type="FunFam" id="1.20.1270.280:FF:000003">
    <property type="entry name" value="Dynein axonemal heavy chain 17"/>
    <property type="match status" value="1"/>
</dbReference>
<dbReference type="InterPro" id="IPR013594">
    <property type="entry name" value="Dynein_heavy_tail"/>
</dbReference>
<keyword evidence="11" id="KW-0505">Motor protein</keyword>
<evidence type="ECO:0000256" key="4">
    <source>
        <dbReference type="ARBA" id="ARBA00022701"/>
    </source>
</evidence>
<dbReference type="Gene3D" id="1.10.8.720">
    <property type="entry name" value="Region D6 of dynein motor"/>
    <property type="match status" value="2"/>
</dbReference>
<dbReference type="FunFam" id="3.40.50.300:FF:000219">
    <property type="entry name" value="Dynein axonemal heavy chain 17"/>
    <property type="match status" value="1"/>
</dbReference>
<dbReference type="Gene3D" id="1.20.920.20">
    <property type="match status" value="1"/>
</dbReference>
<comment type="subcellular location">
    <subcellularLocation>
        <location evidence="1">Cytoplasm</location>
        <location evidence="1">Cytoskeleton</location>
        <location evidence="1">Cilium axoneme</location>
    </subcellularLocation>
</comment>
<dbReference type="Pfam" id="PF08385">
    <property type="entry name" value="DHC_N1"/>
    <property type="match status" value="1"/>
</dbReference>
<dbReference type="InterPro" id="IPR041658">
    <property type="entry name" value="AAA_lid_11"/>
</dbReference>
<evidence type="ECO:0000256" key="3">
    <source>
        <dbReference type="ARBA" id="ARBA00022490"/>
    </source>
</evidence>
<protein>
    <recommendedName>
        <fullName evidence="15">AAA+ ATPase domain-containing protein</fullName>
    </recommendedName>
</protein>
<dbReference type="Pfam" id="PF12774">
    <property type="entry name" value="AAA_6"/>
    <property type="match status" value="1"/>
</dbReference>
<dbReference type="Gene3D" id="1.10.472.130">
    <property type="match status" value="1"/>
</dbReference>
<dbReference type="InterPro" id="IPR003593">
    <property type="entry name" value="AAA+_ATPase"/>
</dbReference>
<dbReference type="FunFam" id="3.40.50.300:FF:000049">
    <property type="entry name" value="Dynein, axonemal, heavy chain 5"/>
    <property type="match status" value="1"/>
</dbReference>
<dbReference type="GO" id="GO:0005524">
    <property type="term" value="F:ATP binding"/>
    <property type="evidence" value="ECO:0007669"/>
    <property type="project" value="UniProtKB-KW"/>
</dbReference>
<dbReference type="FunFam" id="3.40.50.300:FF:000411">
    <property type="entry name" value="dynein heavy chain 17, axonemal"/>
    <property type="match status" value="1"/>
</dbReference>
<dbReference type="Gene3D" id="1.20.140.100">
    <property type="entry name" value="Dynein heavy chain, N-terminal domain 2"/>
    <property type="match status" value="1"/>
</dbReference>
<dbReference type="Proteomes" id="UP000663860">
    <property type="component" value="Unassembled WGS sequence"/>
</dbReference>
<feature type="domain" description="AAA+ ATPase" evidence="15">
    <location>
        <begin position="1849"/>
        <end position="1988"/>
    </location>
</feature>
<dbReference type="FunFam" id="1.20.58.1120:FF:000001">
    <property type="entry name" value="dynein heavy chain 2, axonemal"/>
    <property type="match status" value="1"/>
</dbReference>
<dbReference type="FunFam" id="1.10.287.2620:FF:000002">
    <property type="entry name" value="Dynein heavy chain 2, axonemal"/>
    <property type="match status" value="1"/>
</dbReference>
<dbReference type="FunFam" id="1.20.920.30:FF:000003">
    <property type="entry name" value="Dynein axonemal heavy chain 17"/>
    <property type="match status" value="1"/>
</dbReference>
<dbReference type="Pfam" id="PF12775">
    <property type="entry name" value="AAA_7"/>
    <property type="match status" value="1"/>
</dbReference>
<evidence type="ECO:0000256" key="9">
    <source>
        <dbReference type="ARBA" id="ARBA00023054"/>
    </source>
</evidence>
<keyword evidence="12" id="KW-0206">Cytoskeleton</keyword>
<dbReference type="GO" id="GO:0008017">
    <property type="term" value="F:microtubule binding"/>
    <property type="evidence" value="ECO:0007669"/>
    <property type="project" value="UniProtKB-ARBA"/>
</dbReference>
<dbReference type="InterPro" id="IPR035699">
    <property type="entry name" value="AAA_6"/>
</dbReference>
<evidence type="ECO:0000256" key="7">
    <source>
        <dbReference type="ARBA" id="ARBA00022840"/>
    </source>
</evidence>
<dbReference type="GO" id="GO:0005858">
    <property type="term" value="C:axonemal dynein complex"/>
    <property type="evidence" value="ECO:0007669"/>
    <property type="project" value="UniProtKB-ARBA"/>
</dbReference>
<dbReference type="SMART" id="SM00382">
    <property type="entry name" value="AAA"/>
    <property type="match status" value="2"/>
</dbReference>
<dbReference type="InterPro" id="IPR041466">
    <property type="entry name" value="Dynein_AAA5_ext"/>
</dbReference>
<evidence type="ECO:0000256" key="12">
    <source>
        <dbReference type="ARBA" id="ARBA00023212"/>
    </source>
</evidence>
<dbReference type="Gene3D" id="3.40.50.300">
    <property type="entry name" value="P-loop containing nucleotide triphosphate hydrolases"/>
    <property type="match status" value="5"/>
</dbReference>
<name>A0A815D9G4_9BILA</name>
<dbReference type="Gene3D" id="1.10.8.1220">
    <property type="match status" value="1"/>
</dbReference>
<feature type="coiled-coil region" evidence="14">
    <location>
        <begin position="969"/>
        <end position="1000"/>
    </location>
</feature>
<dbReference type="SUPFAM" id="SSF52540">
    <property type="entry name" value="P-loop containing nucleoside triphosphate hydrolases"/>
    <property type="match status" value="4"/>
</dbReference>
<dbReference type="Pfam" id="PF03028">
    <property type="entry name" value="Dynein_heavy"/>
    <property type="match status" value="1"/>
</dbReference>